<sequence>MEIVHRIQISRKIITDSESLELMSTEIKGYIFEKYPNSSVFLSLGSFSALMYLVQECYFLVYSAGFNIEKLNFLFEEINEYIDAVENITGLTNYNSKKVIEEKLNVMIYFTVFACLAIIIMYFGYFHSFLCEEIQVVNRMTEILMILPGSLETTSFKR</sequence>
<feature type="transmembrane region" description="Helical" evidence="1">
    <location>
        <begin position="40"/>
        <end position="61"/>
    </location>
</feature>
<organism evidence="2 3">
    <name type="scientific">Stentor coeruleus</name>
    <dbReference type="NCBI Taxonomy" id="5963"/>
    <lineage>
        <taxon>Eukaryota</taxon>
        <taxon>Sar</taxon>
        <taxon>Alveolata</taxon>
        <taxon>Ciliophora</taxon>
        <taxon>Postciliodesmatophora</taxon>
        <taxon>Heterotrichea</taxon>
        <taxon>Heterotrichida</taxon>
        <taxon>Stentoridae</taxon>
        <taxon>Stentor</taxon>
    </lineage>
</organism>
<dbReference type="AlphaFoldDB" id="A0A1R2D2Z6"/>
<keyword evidence="1" id="KW-0472">Membrane</keyword>
<feature type="transmembrane region" description="Helical" evidence="1">
    <location>
        <begin position="106"/>
        <end position="125"/>
    </location>
</feature>
<accession>A0A1R2D2Z6</accession>
<name>A0A1R2D2Z6_9CILI</name>
<reference evidence="2 3" key="1">
    <citation type="submission" date="2016-11" db="EMBL/GenBank/DDBJ databases">
        <title>The macronuclear genome of Stentor coeruleus: a giant cell with tiny introns.</title>
        <authorList>
            <person name="Slabodnick M."/>
            <person name="Ruby J.G."/>
            <person name="Reiff S.B."/>
            <person name="Swart E.C."/>
            <person name="Gosai S."/>
            <person name="Prabakaran S."/>
            <person name="Witkowska E."/>
            <person name="Larue G.E."/>
            <person name="Fisher S."/>
            <person name="Freeman R.M."/>
            <person name="Gunawardena J."/>
            <person name="Chu W."/>
            <person name="Stover N.A."/>
            <person name="Gregory B.D."/>
            <person name="Nowacki M."/>
            <person name="Derisi J."/>
            <person name="Roy S.W."/>
            <person name="Marshall W.F."/>
            <person name="Sood P."/>
        </authorList>
    </citation>
    <scope>NUCLEOTIDE SEQUENCE [LARGE SCALE GENOMIC DNA]</scope>
    <source>
        <strain evidence="2">WM001</strain>
    </source>
</reference>
<evidence type="ECO:0000313" key="2">
    <source>
        <dbReference type="EMBL" id="OMJ95622.1"/>
    </source>
</evidence>
<dbReference type="EMBL" id="MPUH01000009">
    <property type="protein sequence ID" value="OMJ95622.1"/>
    <property type="molecule type" value="Genomic_DNA"/>
</dbReference>
<keyword evidence="3" id="KW-1185">Reference proteome</keyword>
<protein>
    <submittedName>
        <fullName evidence="2">Uncharacterized protein</fullName>
    </submittedName>
</protein>
<proteinExistence type="predicted"/>
<keyword evidence="1" id="KW-1133">Transmembrane helix</keyword>
<gene>
    <name evidence="2" type="ORF">SteCoe_863</name>
</gene>
<dbReference type="Proteomes" id="UP000187209">
    <property type="component" value="Unassembled WGS sequence"/>
</dbReference>
<evidence type="ECO:0000256" key="1">
    <source>
        <dbReference type="SAM" id="Phobius"/>
    </source>
</evidence>
<evidence type="ECO:0000313" key="3">
    <source>
        <dbReference type="Proteomes" id="UP000187209"/>
    </source>
</evidence>
<keyword evidence="1" id="KW-0812">Transmembrane</keyword>
<comment type="caution">
    <text evidence="2">The sequence shown here is derived from an EMBL/GenBank/DDBJ whole genome shotgun (WGS) entry which is preliminary data.</text>
</comment>